<dbReference type="InterPro" id="IPR039867">
    <property type="entry name" value="Furry/Tao3/Mor2"/>
</dbReference>
<dbReference type="GO" id="GO:0030427">
    <property type="term" value="C:site of polarized growth"/>
    <property type="evidence" value="ECO:0007669"/>
    <property type="project" value="TreeGrafter"/>
</dbReference>
<dbReference type="GO" id="GO:0000902">
    <property type="term" value="P:cell morphogenesis"/>
    <property type="evidence" value="ECO:0007669"/>
    <property type="project" value="InterPro"/>
</dbReference>
<sequence length="487" mass="54725">MKSGSAAKLIVDALLQRFLPLARRRIETAQAQDGQYLSPSDPAYDQVLDSLAMVARHTPVPLLEALLKWRDSESPKGANDASTFQRKLAVECIFCSACIRFVECCPPEGLTEKLWAGLENFVFDWLINADRLVSQVEYPSLVDLRGLLLDHVAQLLGALSRIRFSSVTERFFMELNTRRIDTSVARSETLNVISGMRYLKLGVKTEGGLNASASFVAKANPLNRAPPKRKTELHHALCNMLTNILAPLADGGRNQWPPSGVEPALNLWYEAVGRIRAQLIHWMDKQSKHLAVGYPLVTLLLCLGEPQTFQTNFGPHMEQLYKLLRDKNHRFMALDCLHRVVGFYLSVYAPNHPPDRVWDYLDSVTSQLLTILRKGMLTQDVQHDKLVEFCVTIAESNLDFAMNHMILELLRQDSSSEAKVIGLRALHRIVVSPSSEYVGLEIFQAHDIGHYIPKVKAAIEFILRSCHRTYSQALLTSSRTAIATKQA</sequence>
<dbReference type="Pfam" id="PF14222">
    <property type="entry name" value="MOR2-PAG1_N"/>
    <property type="match status" value="1"/>
</dbReference>
<dbReference type="EMBL" id="GISG01107410">
    <property type="protein sequence ID" value="MBA4637917.1"/>
    <property type="molecule type" value="Transcribed_RNA"/>
</dbReference>
<evidence type="ECO:0000313" key="2">
    <source>
        <dbReference type="EMBL" id="MBA4637916.1"/>
    </source>
</evidence>
<evidence type="ECO:0000259" key="1">
    <source>
        <dbReference type="Pfam" id="PF14222"/>
    </source>
</evidence>
<accession>A0A7C8Z9X2</accession>
<dbReference type="PANTHER" id="PTHR12295:SF30">
    <property type="entry name" value="PROTEIN FURRY"/>
    <property type="match status" value="1"/>
</dbReference>
<dbReference type="InterPro" id="IPR025614">
    <property type="entry name" value="Cell_morpho_N"/>
</dbReference>
<dbReference type="GO" id="GO:0005938">
    <property type="term" value="C:cell cortex"/>
    <property type="evidence" value="ECO:0007669"/>
    <property type="project" value="TreeGrafter"/>
</dbReference>
<dbReference type="AlphaFoldDB" id="A0A7C8Z9X2"/>
<dbReference type="EMBL" id="GISG01107409">
    <property type="protein sequence ID" value="MBA4637916.1"/>
    <property type="molecule type" value="Transcribed_RNA"/>
</dbReference>
<feature type="domain" description="Cell morphogenesis protein N-terminal" evidence="1">
    <location>
        <begin position="85"/>
        <end position="430"/>
    </location>
</feature>
<reference evidence="2" key="1">
    <citation type="journal article" date="2013" name="J. Plant Res.">
        <title>Effect of fungi and light on seed germination of three Opuntia species from semiarid lands of central Mexico.</title>
        <authorList>
            <person name="Delgado-Sanchez P."/>
            <person name="Jimenez-Bremont J.F."/>
            <person name="Guerrero-Gonzalez Mde L."/>
            <person name="Flores J."/>
        </authorList>
    </citation>
    <scope>NUCLEOTIDE SEQUENCE</scope>
    <source>
        <tissue evidence="2">Cladode</tissue>
    </source>
</reference>
<protein>
    <recommendedName>
        <fullName evidence="1">Cell morphogenesis protein N-terminal domain-containing protein</fullName>
    </recommendedName>
</protein>
<name>A0A7C8Z9X2_OPUST</name>
<dbReference type="PANTHER" id="PTHR12295">
    <property type="entry name" value="FURRY-RELATED"/>
    <property type="match status" value="1"/>
</dbReference>
<proteinExistence type="predicted"/>
<organism evidence="2">
    <name type="scientific">Opuntia streptacantha</name>
    <name type="common">Prickly pear cactus</name>
    <name type="synonym">Opuntia cardona</name>
    <dbReference type="NCBI Taxonomy" id="393608"/>
    <lineage>
        <taxon>Eukaryota</taxon>
        <taxon>Viridiplantae</taxon>
        <taxon>Streptophyta</taxon>
        <taxon>Embryophyta</taxon>
        <taxon>Tracheophyta</taxon>
        <taxon>Spermatophyta</taxon>
        <taxon>Magnoliopsida</taxon>
        <taxon>eudicotyledons</taxon>
        <taxon>Gunneridae</taxon>
        <taxon>Pentapetalae</taxon>
        <taxon>Caryophyllales</taxon>
        <taxon>Cactineae</taxon>
        <taxon>Cactaceae</taxon>
        <taxon>Opuntioideae</taxon>
        <taxon>Opuntia</taxon>
    </lineage>
</organism>
<reference evidence="2" key="2">
    <citation type="submission" date="2020-07" db="EMBL/GenBank/DDBJ databases">
        <authorList>
            <person name="Vera ALvarez R."/>
            <person name="Arias-Moreno D.M."/>
            <person name="Jimenez-Jacinto V."/>
            <person name="Jimenez-Bremont J.F."/>
            <person name="Swaminathan K."/>
            <person name="Moose S.P."/>
            <person name="Guerrero-Gonzalez M.L."/>
            <person name="Marino-Ramirez L."/>
            <person name="Landsman D."/>
            <person name="Rodriguez-Kessler M."/>
            <person name="Delgado-Sanchez P."/>
        </authorList>
    </citation>
    <scope>NUCLEOTIDE SEQUENCE</scope>
    <source>
        <tissue evidence="2">Cladode</tissue>
    </source>
</reference>